<dbReference type="Proteomes" id="UP000750711">
    <property type="component" value="Unassembled WGS sequence"/>
</dbReference>
<keyword evidence="6" id="KW-0325">Glycoprotein</keyword>
<dbReference type="SMART" id="SM00321">
    <property type="entry name" value="WSC"/>
    <property type="match status" value="6"/>
</dbReference>
<feature type="domain" description="WSC" evidence="8">
    <location>
        <begin position="1465"/>
        <end position="1555"/>
    </location>
</feature>
<evidence type="ECO:0000256" key="3">
    <source>
        <dbReference type="ARBA" id="ARBA00022729"/>
    </source>
</evidence>
<evidence type="ECO:0000313" key="10">
    <source>
        <dbReference type="Proteomes" id="UP000750711"/>
    </source>
</evidence>
<name>A0A9P8RR87_9PEZI</name>
<keyword evidence="10" id="KW-1185">Reference proteome</keyword>
<feature type="region of interest" description="Disordered" evidence="7">
    <location>
        <begin position="1214"/>
        <end position="1249"/>
    </location>
</feature>
<feature type="domain" description="WSC" evidence="8">
    <location>
        <begin position="1568"/>
        <end position="1662"/>
    </location>
</feature>
<reference evidence="9" key="1">
    <citation type="submission" date="2021-03" db="EMBL/GenBank/DDBJ databases">
        <title>Comparative genomics and phylogenomic investigation of the class Geoglossomycetes provide insights into ecological specialization and systematics.</title>
        <authorList>
            <person name="Melie T."/>
            <person name="Pirro S."/>
            <person name="Miller A.N."/>
            <person name="Quandt A."/>
        </authorList>
    </citation>
    <scope>NUCLEOTIDE SEQUENCE</scope>
    <source>
        <strain evidence="9">CAQ_001_2017</strain>
    </source>
</reference>
<comment type="subcellular location">
    <subcellularLocation>
        <location evidence="1">Membrane</location>
        <topology evidence="1">Single-pass membrane protein</topology>
    </subcellularLocation>
</comment>
<dbReference type="InterPro" id="IPR011047">
    <property type="entry name" value="Quinoprotein_ADH-like_sf"/>
</dbReference>
<feature type="region of interest" description="Disordered" evidence="7">
    <location>
        <begin position="1434"/>
        <end position="1463"/>
    </location>
</feature>
<dbReference type="Pfam" id="PF01822">
    <property type="entry name" value="WSC"/>
    <property type="match status" value="6"/>
</dbReference>
<keyword evidence="4" id="KW-1133">Transmembrane helix</keyword>
<organism evidence="9 10">
    <name type="scientific">Trichoglossum hirsutum</name>
    <dbReference type="NCBI Taxonomy" id="265104"/>
    <lineage>
        <taxon>Eukaryota</taxon>
        <taxon>Fungi</taxon>
        <taxon>Dikarya</taxon>
        <taxon>Ascomycota</taxon>
        <taxon>Pezizomycotina</taxon>
        <taxon>Geoglossomycetes</taxon>
        <taxon>Geoglossales</taxon>
        <taxon>Geoglossaceae</taxon>
        <taxon>Trichoglossum</taxon>
    </lineage>
</organism>
<feature type="domain" description="WSC" evidence="8">
    <location>
        <begin position="879"/>
        <end position="972"/>
    </location>
</feature>
<gene>
    <name evidence="9" type="ORF">GP486_003317</name>
</gene>
<proteinExistence type="predicted"/>
<dbReference type="InterPro" id="IPR013783">
    <property type="entry name" value="Ig-like_fold"/>
</dbReference>
<accession>A0A9P8RR87</accession>
<dbReference type="SUPFAM" id="SSF50998">
    <property type="entry name" value="Quinoprotein alcohol dehydrogenase-like"/>
    <property type="match status" value="1"/>
</dbReference>
<evidence type="ECO:0000313" key="9">
    <source>
        <dbReference type="EMBL" id="KAH0561974.1"/>
    </source>
</evidence>
<evidence type="ECO:0000256" key="5">
    <source>
        <dbReference type="ARBA" id="ARBA00023136"/>
    </source>
</evidence>
<evidence type="ECO:0000256" key="1">
    <source>
        <dbReference type="ARBA" id="ARBA00004167"/>
    </source>
</evidence>
<dbReference type="PANTHER" id="PTHR24269:SF16">
    <property type="entry name" value="PROTEIN SLG1"/>
    <property type="match status" value="1"/>
</dbReference>
<protein>
    <recommendedName>
        <fullName evidence="8">WSC domain-containing protein</fullName>
    </recommendedName>
</protein>
<keyword evidence="2" id="KW-0812">Transmembrane</keyword>
<evidence type="ECO:0000256" key="2">
    <source>
        <dbReference type="ARBA" id="ARBA00022692"/>
    </source>
</evidence>
<dbReference type="Gene3D" id="2.60.40.10">
    <property type="entry name" value="Immunoglobulins"/>
    <property type="match status" value="2"/>
</dbReference>
<evidence type="ECO:0000259" key="8">
    <source>
        <dbReference type="PROSITE" id="PS51212"/>
    </source>
</evidence>
<dbReference type="PANTHER" id="PTHR24269">
    <property type="entry name" value="KREMEN PROTEIN"/>
    <property type="match status" value="1"/>
</dbReference>
<evidence type="ECO:0000256" key="4">
    <source>
        <dbReference type="ARBA" id="ARBA00022989"/>
    </source>
</evidence>
<evidence type="ECO:0000256" key="7">
    <source>
        <dbReference type="SAM" id="MobiDB-lite"/>
    </source>
</evidence>
<dbReference type="EMBL" id="JAGHQM010000439">
    <property type="protein sequence ID" value="KAH0561974.1"/>
    <property type="molecule type" value="Genomic_DNA"/>
</dbReference>
<keyword evidence="3" id="KW-0732">Signal</keyword>
<dbReference type="InterPro" id="IPR002889">
    <property type="entry name" value="WSC_carb-bd"/>
</dbReference>
<comment type="caution">
    <text evidence="9">The sequence shown here is derived from an EMBL/GenBank/DDBJ whole genome shotgun (WGS) entry which is preliminary data.</text>
</comment>
<feature type="domain" description="WSC" evidence="8">
    <location>
        <begin position="1295"/>
        <end position="1386"/>
    </location>
</feature>
<dbReference type="PROSITE" id="PS51212">
    <property type="entry name" value="WSC"/>
    <property type="match status" value="6"/>
</dbReference>
<feature type="domain" description="WSC" evidence="8">
    <location>
        <begin position="1001"/>
        <end position="1092"/>
    </location>
</feature>
<evidence type="ECO:0000256" key="6">
    <source>
        <dbReference type="ARBA" id="ARBA00023180"/>
    </source>
</evidence>
<sequence length="1665" mass="174058">MDPAVVGSDQFGILWSKRLLGTYRGYTEQIFSQPLVFTPGDGTQYVYVATTMNIVYKINAKTGDIVLSRTLHIPFLVSDLDGCVDINPLVGVTGTGVIDPDTDTWYLTSKTYRDQTDVEKGRLNGRYYVHAIDVNTLDERPGFPINLEGTLGRNNPARMFQGGNAHQRPALIHESGFFYAGFASHCVQYNFTGWIIGWDSTGKIVESFVTEGGPEDPATVKGGGVWMSGGGLASDGAGSLYFATGNGYASQLHGNPVPGRSPPSSLEEAAVHMTIAGDGKLTPVDFFMPWEKEQLDGADKDLGTSPLELLPTGTFTCPNSRRLGVVTGKSGKTYFLNIDNLGGYTNGPNKQDAVPQVFQNENSVYAGAGVYPLEGGYVYINVIQYPTRIFKFSCDEGGNAVFTQVALTNEKTAFVLGVGHGTTTSLNGQPGSGLFWVTDVQGYNLRVYKAVPQNGALQLIKTANIPGTTKFTRPVFGDGRAYIGTTQGLLYAVGSPVNLPLNCSSPYDFGDGFIGNSSSGNSSSNSLTISCKANINLQVTAITLDSKDFALSGLPTIPYTLTAGQNITFNARFTPTTPGSLSDDIYLNTTNGVGGYSTRTPITLKGNGRSTAPVLAITPNTVTFSGVITGQQQGGVTQSFIITNQGDTSLNITNYDFSQVSEGGPTVTPNVTANSAQVGPFTFSGLPSTIPADTSVTINVNFNPSQSGGFAVYLTVKSNGGTKVVDILGTSGSYPRALLEFQKPDKSGWVTYDNSTPFTFGDVFEKTTKDLLMRLTNIGGNDSASLSVTVSKPPVGEMPIGAANSIDLGEGTILGPGQSANASLYCAVPYAQVNTDSHNASAQWTLNTGDPSFGKQFIQFACNAVAEQVGPLYPNGSAEFRYLGCYKENNPGRQLQTQVYGSPSNENGLCTQACFDAGYTFAGTQYHSECWCGNHLPNLLTDEDNCNYGCSGNASQICGGNGFFADGAYISLFADAKKYINGTTIPTNPTGGPVVNPGDSQFNSLGCYTEASSGRALSKLGVATDDLTIAGCFVACAGYQFAGAEYGRECYCGNTLADSSKPAPATDCSMTCAGNSSEYCGAGSRLNLYARNGTATPTSTFTATSTTVSASTTGVVPTVGAFTFQGCYTEGSSSRALTGLAYYDDSMTIEMCAAKCVTYTWFGAEYGRECYCGDSLNPGSVFAASQSDCNMVCPGNTLEFCGAGNRLQMYKATPSNSTSTTSAASNSTSVTTTATSNSTSATTTAAPNSTGTATTAAFNSTSAITVSSSTTVVTITTSTTSAAPTGPTVVTGNVNFTFIGCYTEANNMRALSQRTFANDSMTVPSCLSFCSGYTYAGLEYARECYCGNKINAGSTQVALTDCSMTCKGDPKTYCGAGNRLQMYQLSSNLTNTSTASSTLISSLASSSTSSVAISSTSAPPTSSSSATTNSTATISATSSTSAPTTSSTTTSSTAASSSTTPTSGPWQYLGCANETNPRALSGASISGSMTVEKCQSYCLNANFPLAGLEYGSECYCGTSLQNNSTLGFSGCNMACSANSNEICGGPSRLSVYNYTLFVPTIIVPSVGTYQYQGCYTEGSGVRALPKYAFSNSTGMTVELCVGTCKSKGYPYAGAEYGKECYCGNAIDPSAVKKPDSDCSMTCSGNQREYCGAGSRLVVYQDLGSS</sequence>
<feature type="domain" description="WSC" evidence="8">
    <location>
        <begin position="1121"/>
        <end position="1213"/>
    </location>
</feature>
<dbReference type="GO" id="GO:0005886">
    <property type="term" value="C:plasma membrane"/>
    <property type="evidence" value="ECO:0007669"/>
    <property type="project" value="TreeGrafter"/>
</dbReference>
<dbReference type="InterPro" id="IPR051836">
    <property type="entry name" value="Kremen_rcpt"/>
</dbReference>
<keyword evidence="5" id="KW-0472">Membrane</keyword>